<dbReference type="EMBL" id="KV417296">
    <property type="protein sequence ID" value="KZO94270.1"/>
    <property type="molecule type" value="Genomic_DNA"/>
</dbReference>
<protein>
    <submittedName>
        <fullName evidence="1">Uncharacterized protein</fullName>
    </submittedName>
</protein>
<dbReference type="AlphaFoldDB" id="A0A167K583"/>
<proteinExistence type="predicted"/>
<dbReference type="Proteomes" id="UP000076738">
    <property type="component" value="Unassembled WGS sequence"/>
</dbReference>
<reference evidence="1 2" key="1">
    <citation type="journal article" date="2016" name="Mol. Biol. Evol.">
        <title>Comparative Genomics of Early-Diverging Mushroom-Forming Fungi Provides Insights into the Origins of Lignocellulose Decay Capabilities.</title>
        <authorList>
            <person name="Nagy L.G."/>
            <person name="Riley R."/>
            <person name="Tritt A."/>
            <person name="Adam C."/>
            <person name="Daum C."/>
            <person name="Floudas D."/>
            <person name="Sun H."/>
            <person name="Yadav J.S."/>
            <person name="Pangilinan J."/>
            <person name="Larsson K.H."/>
            <person name="Matsuura K."/>
            <person name="Barry K."/>
            <person name="Labutti K."/>
            <person name="Kuo R."/>
            <person name="Ohm R.A."/>
            <person name="Bhattacharya S.S."/>
            <person name="Shirouzu T."/>
            <person name="Yoshinaga Y."/>
            <person name="Martin F.M."/>
            <person name="Grigoriev I.V."/>
            <person name="Hibbett D.S."/>
        </authorList>
    </citation>
    <scope>NUCLEOTIDE SEQUENCE [LARGE SCALE GENOMIC DNA]</scope>
    <source>
        <strain evidence="1 2">TUFC12733</strain>
    </source>
</reference>
<keyword evidence="2" id="KW-1185">Reference proteome</keyword>
<evidence type="ECO:0000313" key="2">
    <source>
        <dbReference type="Proteomes" id="UP000076738"/>
    </source>
</evidence>
<accession>A0A167K583</accession>
<sequence length="522" mass="59651">MLDDCRPAPAYPVVQETIEEWPLDRLQRMVDETKGYYARDYSLWLGWNNIRYLIEAGLLQAGLMNRTLIIPSFVYARQCEFALDVCAAFVEMVNRGDAIGWDEWRAWPIEKQMGWKIPLGMMIDLNHLRETHAVVTMGEYLKLHSLSPDIEQGNGQWSDDTYHIHSRAIPNSWWDPPGVVRVEQQRPPFVLDASDPAAVHAFEVREQVKEKMEGLMEINQANVLDWIPVQKALQNMQLEVNDDANTELFLRAAGYEVLHTYQGARGFDLIKSVAIPIKQVARMHEVHGMLDDFGSWTDEVVHLEGEVHLYRKPGNLRFTSVANMQYFSRTVLYNLRSLPNLAALAERVDERMRERTGGRMWRAAHVRRGDFVTYGWTENSLEKHIKSVKGKLSRAPEVWQQIRNGQPAHTFDIPDAHLNPALYEGEIPNIDDPFYVATDERNPADLDYIRSQGGILIMDLLKPEDRNIVGWPLLITDILALAEQHVMARAAYFHGYGASSVAGGVLNLRAANGWDPRTTVVE</sequence>
<dbReference type="STRING" id="1330018.A0A167K583"/>
<gene>
    <name evidence="1" type="ORF">CALVIDRAFT_484615</name>
</gene>
<evidence type="ECO:0000313" key="1">
    <source>
        <dbReference type="EMBL" id="KZO94270.1"/>
    </source>
</evidence>
<dbReference type="OrthoDB" id="3345970at2759"/>
<dbReference type="Gene3D" id="3.40.50.11350">
    <property type="match status" value="1"/>
</dbReference>
<organism evidence="1 2">
    <name type="scientific">Calocera viscosa (strain TUFC12733)</name>
    <dbReference type="NCBI Taxonomy" id="1330018"/>
    <lineage>
        <taxon>Eukaryota</taxon>
        <taxon>Fungi</taxon>
        <taxon>Dikarya</taxon>
        <taxon>Basidiomycota</taxon>
        <taxon>Agaricomycotina</taxon>
        <taxon>Dacrymycetes</taxon>
        <taxon>Dacrymycetales</taxon>
        <taxon>Dacrymycetaceae</taxon>
        <taxon>Calocera</taxon>
    </lineage>
</organism>
<name>A0A167K583_CALVF</name>